<evidence type="ECO:0000256" key="8">
    <source>
        <dbReference type="ARBA" id="ARBA00022801"/>
    </source>
</evidence>
<reference evidence="18 19" key="1">
    <citation type="submission" date="2019-12" db="EMBL/GenBank/DDBJ databases">
        <title>Snethiella sp. nov. sp. isolated from sea sand.</title>
        <authorList>
            <person name="Kim J."/>
            <person name="Jeong S.E."/>
            <person name="Jung H.S."/>
            <person name="Jeon C.O."/>
        </authorList>
    </citation>
    <scope>NUCLEOTIDE SEQUENCE [LARGE SCALE GENOMIC DNA]</scope>
    <source>
        <strain evidence="18 19">DP05</strain>
    </source>
</reference>
<comment type="catalytic activity">
    <reaction evidence="13">
        <text>5-amino-6-(5-phospho-D-ribitylamino)uracil + NADP(+) = 5-amino-6-(5-phospho-D-ribosylamino)uracil + NADPH + H(+)</text>
        <dbReference type="Rhea" id="RHEA:17845"/>
        <dbReference type="ChEBI" id="CHEBI:15378"/>
        <dbReference type="ChEBI" id="CHEBI:57783"/>
        <dbReference type="ChEBI" id="CHEBI:58349"/>
        <dbReference type="ChEBI" id="CHEBI:58421"/>
        <dbReference type="ChEBI" id="CHEBI:58453"/>
        <dbReference type="EC" id="1.1.1.193"/>
    </reaction>
</comment>
<feature type="domain" description="CMP/dCMP-type deaminase" evidence="17">
    <location>
        <begin position="7"/>
        <end position="129"/>
    </location>
</feature>
<evidence type="ECO:0000256" key="14">
    <source>
        <dbReference type="PIRSR" id="PIRSR006769-1"/>
    </source>
</evidence>
<dbReference type="PIRSF" id="PIRSF006769">
    <property type="entry name" value="RibD"/>
    <property type="match status" value="1"/>
</dbReference>
<evidence type="ECO:0000256" key="11">
    <source>
        <dbReference type="ARBA" id="ARBA00023002"/>
    </source>
</evidence>
<feature type="binding site" evidence="15">
    <location>
        <position position="229"/>
    </location>
    <ligand>
        <name>NADP(+)</name>
        <dbReference type="ChEBI" id="CHEBI:58349"/>
    </ligand>
</feature>
<dbReference type="NCBIfam" id="TIGR00227">
    <property type="entry name" value="ribD_Cterm"/>
    <property type="match status" value="1"/>
</dbReference>
<feature type="binding site" evidence="16">
    <location>
        <position position="90"/>
    </location>
    <ligand>
        <name>Zn(2+)</name>
        <dbReference type="ChEBI" id="CHEBI:29105"/>
        <note>catalytic</note>
    </ligand>
</feature>
<dbReference type="Pfam" id="PF01872">
    <property type="entry name" value="RibD_C"/>
    <property type="match status" value="1"/>
</dbReference>
<feature type="binding site" evidence="16">
    <location>
        <position position="56"/>
    </location>
    <ligand>
        <name>Zn(2+)</name>
        <dbReference type="ChEBI" id="CHEBI:29105"/>
        <note>catalytic</note>
    </ligand>
</feature>
<dbReference type="InterPro" id="IPR004794">
    <property type="entry name" value="Eubact_RibD"/>
</dbReference>
<evidence type="ECO:0000256" key="2">
    <source>
        <dbReference type="ARBA" id="ARBA00004882"/>
    </source>
</evidence>
<dbReference type="Gene3D" id="3.40.140.10">
    <property type="entry name" value="Cytidine Deaminase, domain 2"/>
    <property type="match status" value="1"/>
</dbReference>
<evidence type="ECO:0000256" key="5">
    <source>
        <dbReference type="ARBA" id="ARBA00007417"/>
    </source>
</evidence>
<feature type="binding site" evidence="15">
    <location>
        <position position="202"/>
    </location>
    <ligand>
        <name>NADP(+)</name>
        <dbReference type="ChEBI" id="CHEBI:58349"/>
    </ligand>
</feature>
<keyword evidence="9 13" id="KW-0862">Zinc</keyword>
<protein>
    <recommendedName>
        <fullName evidence="13">Riboflavin biosynthesis protein RibD</fullName>
    </recommendedName>
    <domain>
        <recommendedName>
            <fullName evidence="13">Diaminohydroxyphosphoribosylaminopyrimidine deaminase</fullName>
            <shortName evidence="13">DRAP deaminase</shortName>
            <ecNumber evidence="13">3.5.4.26</ecNumber>
        </recommendedName>
        <alternativeName>
            <fullName evidence="13">Riboflavin-specific deaminase</fullName>
        </alternativeName>
    </domain>
    <domain>
        <recommendedName>
            <fullName evidence="13">5-amino-6-(5-phosphoribosylamino)uracil reductase</fullName>
            <ecNumber evidence="13">1.1.1.193</ecNumber>
        </recommendedName>
        <alternativeName>
            <fullName evidence="13">HTP reductase</fullName>
        </alternativeName>
    </domain>
</protein>
<evidence type="ECO:0000256" key="16">
    <source>
        <dbReference type="PIRSR" id="PIRSR006769-3"/>
    </source>
</evidence>
<dbReference type="InterPro" id="IPR011549">
    <property type="entry name" value="RibD_C"/>
</dbReference>
<dbReference type="Proteomes" id="UP000476030">
    <property type="component" value="Unassembled WGS sequence"/>
</dbReference>
<dbReference type="SUPFAM" id="SSF53927">
    <property type="entry name" value="Cytidine deaminase-like"/>
    <property type="match status" value="1"/>
</dbReference>
<dbReference type="InterPro" id="IPR002734">
    <property type="entry name" value="RibDG_C"/>
</dbReference>
<feature type="binding site" evidence="15">
    <location>
        <position position="190"/>
    </location>
    <ligand>
        <name>substrate</name>
    </ligand>
</feature>
<dbReference type="GO" id="GO:0009231">
    <property type="term" value="P:riboflavin biosynthetic process"/>
    <property type="evidence" value="ECO:0007669"/>
    <property type="project" value="UniProtKB-UniPathway"/>
</dbReference>
<dbReference type="FunFam" id="3.40.140.10:FF:000025">
    <property type="entry name" value="Riboflavin biosynthesis protein RibD"/>
    <property type="match status" value="1"/>
</dbReference>
<dbReference type="SUPFAM" id="SSF53597">
    <property type="entry name" value="Dihydrofolate reductase-like"/>
    <property type="match status" value="1"/>
</dbReference>
<organism evidence="18 19">
    <name type="scientific">Sneathiella litorea</name>
    <dbReference type="NCBI Taxonomy" id="2606216"/>
    <lineage>
        <taxon>Bacteria</taxon>
        <taxon>Pseudomonadati</taxon>
        <taxon>Pseudomonadota</taxon>
        <taxon>Alphaproteobacteria</taxon>
        <taxon>Sneathiellales</taxon>
        <taxon>Sneathiellaceae</taxon>
        <taxon>Sneathiella</taxon>
    </lineage>
</organism>
<keyword evidence="11 13" id="KW-0560">Oxidoreductase</keyword>
<dbReference type="PANTHER" id="PTHR38011">
    <property type="entry name" value="DIHYDROFOLATE REDUCTASE FAMILY PROTEIN (AFU_ORTHOLOGUE AFUA_8G06820)"/>
    <property type="match status" value="1"/>
</dbReference>
<keyword evidence="10 13" id="KW-0521">NADP</keyword>
<evidence type="ECO:0000256" key="4">
    <source>
        <dbReference type="ARBA" id="ARBA00005259"/>
    </source>
</evidence>
<dbReference type="InterPro" id="IPR016192">
    <property type="entry name" value="APOBEC/CMP_deaminase_Zn-bd"/>
</dbReference>
<accession>A0A6L8WA21</accession>
<dbReference type="Pfam" id="PF00383">
    <property type="entry name" value="dCMP_cyt_deam_1"/>
    <property type="match status" value="1"/>
</dbReference>
<evidence type="ECO:0000256" key="6">
    <source>
        <dbReference type="ARBA" id="ARBA00022619"/>
    </source>
</evidence>
<comment type="cofactor">
    <cofactor evidence="13 16">
        <name>Zn(2+)</name>
        <dbReference type="ChEBI" id="CHEBI:29105"/>
    </cofactor>
    <text evidence="13 16">Binds 1 zinc ion.</text>
</comment>
<evidence type="ECO:0000256" key="3">
    <source>
        <dbReference type="ARBA" id="ARBA00004910"/>
    </source>
</evidence>
<comment type="pathway">
    <text evidence="2 13">Cofactor biosynthesis; riboflavin biosynthesis; 5-amino-6-(D-ribitylamino)uracil from GTP: step 2/4.</text>
</comment>
<comment type="pathway">
    <text evidence="3 13">Cofactor biosynthesis; riboflavin biosynthesis; 5-amino-6-(D-ribitylamino)uracil from GTP: step 3/4.</text>
</comment>
<comment type="similarity">
    <text evidence="4 13">In the N-terminal section; belongs to the cytidine and deoxycytidylate deaminase family.</text>
</comment>
<comment type="function">
    <text evidence="1 13">Converts 2,5-diamino-6-(ribosylamino)-4(3h)-pyrimidinone 5'-phosphate into 5-amino-6-(ribosylamino)-2,4(1h,3h)-pyrimidinedione 5'-phosphate.</text>
</comment>
<comment type="catalytic activity">
    <reaction evidence="13">
        <text>2,5-diamino-6-hydroxy-4-(5-phosphoribosylamino)-pyrimidine + H2O + H(+) = 5-amino-6-(5-phospho-D-ribosylamino)uracil + NH4(+)</text>
        <dbReference type="Rhea" id="RHEA:21868"/>
        <dbReference type="ChEBI" id="CHEBI:15377"/>
        <dbReference type="ChEBI" id="CHEBI:15378"/>
        <dbReference type="ChEBI" id="CHEBI:28938"/>
        <dbReference type="ChEBI" id="CHEBI:58453"/>
        <dbReference type="ChEBI" id="CHEBI:58614"/>
        <dbReference type="EC" id="3.5.4.26"/>
    </reaction>
</comment>
<dbReference type="AlphaFoldDB" id="A0A6L8WA21"/>
<evidence type="ECO:0000256" key="15">
    <source>
        <dbReference type="PIRSR" id="PIRSR006769-2"/>
    </source>
</evidence>
<feature type="active site" description="Proton donor" evidence="14">
    <location>
        <position position="58"/>
    </location>
</feature>
<dbReference type="PROSITE" id="PS51747">
    <property type="entry name" value="CYT_DCMP_DEAMINASES_2"/>
    <property type="match status" value="1"/>
</dbReference>
<feature type="binding site" evidence="16">
    <location>
        <position position="81"/>
    </location>
    <ligand>
        <name>Zn(2+)</name>
        <dbReference type="ChEBI" id="CHEBI:29105"/>
        <note>catalytic</note>
    </ligand>
</feature>
<feature type="binding site" evidence="15">
    <location>
        <position position="206"/>
    </location>
    <ligand>
        <name>substrate</name>
    </ligand>
</feature>
<dbReference type="CDD" id="cd01284">
    <property type="entry name" value="Riboflavin_deaminase-reductase"/>
    <property type="match status" value="1"/>
</dbReference>
<dbReference type="PANTHER" id="PTHR38011:SF7">
    <property type="entry name" value="2,5-DIAMINO-6-RIBOSYLAMINO-4(3H)-PYRIMIDINONE 5'-PHOSPHATE REDUCTASE"/>
    <property type="match status" value="1"/>
</dbReference>
<feature type="binding site" evidence="15">
    <location>
        <position position="302"/>
    </location>
    <ligand>
        <name>substrate</name>
    </ligand>
</feature>
<evidence type="ECO:0000256" key="10">
    <source>
        <dbReference type="ARBA" id="ARBA00022857"/>
    </source>
</evidence>
<keyword evidence="7 13" id="KW-0479">Metal-binding</keyword>
<dbReference type="PROSITE" id="PS00903">
    <property type="entry name" value="CYT_DCMP_DEAMINASES_1"/>
    <property type="match status" value="1"/>
</dbReference>
<feature type="binding site" evidence="15">
    <location>
        <position position="210"/>
    </location>
    <ligand>
        <name>substrate</name>
    </ligand>
</feature>
<dbReference type="EC" id="3.5.4.26" evidence="13"/>
<dbReference type="InterPro" id="IPR016193">
    <property type="entry name" value="Cytidine_deaminase-like"/>
</dbReference>
<keyword evidence="12" id="KW-0511">Multifunctional enzyme</keyword>
<dbReference type="GO" id="GO:0008270">
    <property type="term" value="F:zinc ion binding"/>
    <property type="evidence" value="ECO:0007669"/>
    <property type="project" value="InterPro"/>
</dbReference>
<comment type="similarity">
    <text evidence="5 13">In the C-terminal section; belongs to the HTP reductase family.</text>
</comment>
<proteinExistence type="inferred from homology"/>
<dbReference type="EC" id="1.1.1.193" evidence="13"/>
<evidence type="ECO:0000256" key="13">
    <source>
        <dbReference type="PIRNR" id="PIRNR006769"/>
    </source>
</evidence>
<dbReference type="InterPro" id="IPR050765">
    <property type="entry name" value="Riboflavin_Biosynth_HTPR"/>
</dbReference>
<sequence>MTASDTQWDEFYMQAALRLAARGVGRVAPNPAVGCVIVQGGKVVGRGWTQDGGRPHAETMALEMAGAEAKGAIVYVTLEPCAHHGQTGPCAEALVEAGVGRVVVALRDPDERVNGSGIAILQRAGIEVIEGLLANEAAELNAGFFMTRLHGRPLITLKMATSLDGRIATTTGDSKWITGPAARRYGHMLRAQNDAIMVGVGTALVDNPDLTCRIDGLEKLSPIRIVADSRLRLPLTSKLVAKAKEVPLWVVTVPGNDKDRLQALTDLGVEVIEVAANESGLPDMRFGLETLAKRGITRILVEGGSHLLATLIKDELADRLMWFRAGRIIGGDGIPALESIGLERINEAPALRLIEERRLGDDLLESYFLRN</sequence>
<dbReference type="GO" id="GO:0008703">
    <property type="term" value="F:5-amino-6-(5-phosphoribosylamino)uracil reductase activity"/>
    <property type="evidence" value="ECO:0007669"/>
    <property type="project" value="UniProtKB-EC"/>
</dbReference>
<dbReference type="GO" id="GO:0050661">
    <property type="term" value="F:NADP binding"/>
    <property type="evidence" value="ECO:0007669"/>
    <property type="project" value="InterPro"/>
</dbReference>
<feature type="binding site" evidence="15">
    <location>
        <position position="213"/>
    </location>
    <ligand>
        <name>substrate</name>
    </ligand>
</feature>
<feature type="binding site" evidence="15">
    <location>
        <position position="174"/>
    </location>
    <ligand>
        <name>substrate</name>
    </ligand>
</feature>
<evidence type="ECO:0000256" key="9">
    <source>
        <dbReference type="ARBA" id="ARBA00022833"/>
    </source>
</evidence>
<dbReference type="NCBIfam" id="TIGR00326">
    <property type="entry name" value="eubact_ribD"/>
    <property type="match status" value="1"/>
</dbReference>
<keyword evidence="6 13" id="KW-0686">Riboflavin biosynthesis</keyword>
<dbReference type="RefSeq" id="WP_161315579.1">
    <property type="nucleotide sequence ID" value="NZ_WTUW01000002.1"/>
</dbReference>
<evidence type="ECO:0000259" key="17">
    <source>
        <dbReference type="PROSITE" id="PS51747"/>
    </source>
</evidence>
<evidence type="ECO:0000313" key="18">
    <source>
        <dbReference type="EMBL" id="MZR31047.1"/>
    </source>
</evidence>
<dbReference type="Gene3D" id="3.40.430.10">
    <property type="entry name" value="Dihydrofolate Reductase, subunit A"/>
    <property type="match status" value="1"/>
</dbReference>
<dbReference type="InterPro" id="IPR002125">
    <property type="entry name" value="CMP_dCMP_dom"/>
</dbReference>
<keyword evidence="19" id="KW-1185">Reference proteome</keyword>
<dbReference type="EMBL" id="WTUW01000002">
    <property type="protein sequence ID" value="MZR31047.1"/>
    <property type="molecule type" value="Genomic_DNA"/>
</dbReference>
<dbReference type="GO" id="GO:0008835">
    <property type="term" value="F:diaminohydroxyphosphoribosylaminopyrimidine deaminase activity"/>
    <property type="evidence" value="ECO:0007669"/>
    <property type="project" value="UniProtKB-EC"/>
</dbReference>
<dbReference type="UniPathway" id="UPA00275">
    <property type="reaction ID" value="UER00401"/>
</dbReference>
<evidence type="ECO:0000256" key="12">
    <source>
        <dbReference type="ARBA" id="ARBA00023268"/>
    </source>
</evidence>
<comment type="caution">
    <text evidence="18">The sequence shown here is derived from an EMBL/GenBank/DDBJ whole genome shotgun (WGS) entry which is preliminary data.</text>
</comment>
<name>A0A6L8WA21_9PROT</name>
<feature type="binding site" evidence="15">
    <location>
        <position position="176"/>
    </location>
    <ligand>
        <name>NADP(+)</name>
        <dbReference type="ChEBI" id="CHEBI:58349"/>
    </ligand>
</feature>
<evidence type="ECO:0000313" key="19">
    <source>
        <dbReference type="Proteomes" id="UP000476030"/>
    </source>
</evidence>
<evidence type="ECO:0000256" key="1">
    <source>
        <dbReference type="ARBA" id="ARBA00002151"/>
    </source>
</evidence>
<keyword evidence="8 13" id="KW-0378">Hydrolase</keyword>
<dbReference type="InterPro" id="IPR024072">
    <property type="entry name" value="DHFR-like_dom_sf"/>
</dbReference>
<gene>
    <name evidence="18" type="primary">ribD</name>
    <name evidence="18" type="ORF">GQE98_10430</name>
</gene>
<feature type="binding site" evidence="15">
    <location>
        <position position="160"/>
    </location>
    <ligand>
        <name>NADP(+)</name>
        <dbReference type="ChEBI" id="CHEBI:58349"/>
    </ligand>
</feature>
<evidence type="ECO:0000256" key="7">
    <source>
        <dbReference type="ARBA" id="ARBA00022723"/>
    </source>
</evidence>